<name>D3AC39_9FIRM</name>
<reference evidence="1 2" key="1">
    <citation type="submission" date="2010-01" db="EMBL/GenBank/DDBJ databases">
        <authorList>
            <person name="Weinstock G."/>
            <person name="Sodergren E."/>
            <person name="Clifton S."/>
            <person name="Fulton L."/>
            <person name="Fulton B."/>
            <person name="Courtney L."/>
            <person name="Fronick C."/>
            <person name="Harrison M."/>
            <person name="Strong C."/>
            <person name="Farmer C."/>
            <person name="Delahaunty K."/>
            <person name="Markovic C."/>
            <person name="Hall O."/>
            <person name="Minx P."/>
            <person name="Tomlinson C."/>
            <person name="Mitreva M."/>
            <person name="Nelson J."/>
            <person name="Hou S."/>
            <person name="Wollam A."/>
            <person name="Pepin K.H."/>
            <person name="Johnson M."/>
            <person name="Bhonagiri V."/>
            <person name="Nash W.E."/>
            <person name="Warren W."/>
            <person name="Chinwalla A."/>
            <person name="Mardis E.R."/>
            <person name="Wilson R.K."/>
        </authorList>
    </citation>
    <scope>NUCLEOTIDE SEQUENCE [LARGE SCALE GENOMIC DNA]</scope>
    <source>
        <strain evidence="1 2">DSM 13479</strain>
    </source>
</reference>
<comment type="caution">
    <text evidence="1">The sequence shown here is derived from an EMBL/GenBank/DDBJ whole genome shotgun (WGS) entry which is preliminary data.</text>
</comment>
<dbReference type="Proteomes" id="UP000004968">
    <property type="component" value="Unassembled WGS sequence"/>
</dbReference>
<gene>
    <name evidence="1" type="ORF">CLOSTHATH_01167</name>
</gene>
<proteinExistence type="predicted"/>
<sequence length="52" mass="5923">MRRITHNGENRIIQNQACLFSKGGIFQPEAAERFLAGLCIGDRIEVILYLFV</sequence>
<dbReference type="AlphaFoldDB" id="D3AC39"/>
<evidence type="ECO:0000313" key="1">
    <source>
        <dbReference type="EMBL" id="EFD00624.1"/>
    </source>
</evidence>
<protein>
    <submittedName>
        <fullName evidence="1">Uncharacterized protein</fullName>
    </submittedName>
</protein>
<accession>D3AC39</accession>
<dbReference type="HOGENOM" id="CLU_3080652_0_0_9"/>
<evidence type="ECO:0000313" key="2">
    <source>
        <dbReference type="Proteomes" id="UP000004968"/>
    </source>
</evidence>
<organism evidence="1 2">
    <name type="scientific">Hungatella hathewayi DSM 13479</name>
    <dbReference type="NCBI Taxonomy" id="566550"/>
    <lineage>
        <taxon>Bacteria</taxon>
        <taxon>Bacillati</taxon>
        <taxon>Bacillota</taxon>
        <taxon>Clostridia</taxon>
        <taxon>Lachnospirales</taxon>
        <taxon>Lachnospiraceae</taxon>
        <taxon>Hungatella</taxon>
    </lineage>
</organism>
<dbReference type="EMBL" id="ACIO01000078">
    <property type="protein sequence ID" value="EFD00624.1"/>
    <property type="molecule type" value="Genomic_DNA"/>
</dbReference>